<dbReference type="EMBL" id="PDEQ01000006">
    <property type="protein sequence ID" value="PEN12996.1"/>
    <property type="molecule type" value="Genomic_DNA"/>
</dbReference>
<dbReference type="InterPro" id="IPR018294">
    <property type="entry name" value="ISPD_synthase_CS"/>
</dbReference>
<keyword evidence="6 7" id="KW-0414">Isoprene biosynthesis</keyword>
<dbReference type="HAMAP" id="MF_00108">
    <property type="entry name" value="IspD"/>
    <property type="match status" value="1"/>
</dbReference>
<accession>A0A2A8CWH2</accession>
<dbReference type="Pfam" id="PF01128">
    <property type="entry name" value="IspD"/>
    <property type="match status" value="1"/>
</dbReference>
<name>A0A2A8CWH2_9BACT</name>
<protein>
    <recommendedName>
        <fullName evidence="7">2-C-methyl-D-erythritol 4-phosphate cytidylyltransferase</fullName>
        <ecNumber evidence="7">2.7.7.60</ecNumber>
    </recommendedName>
    <alternativeName>
        <fullName evidence="7">4-diphosphocytidyl-2C-methyl-D-erythritol synthase</fullName>
    </alternativeName>
    <alternativeName>
        <fullName evidence="7">MEP cytidylyltransferase</fullName>
        <shortName evidence="7">MCT</shortName>
    </alternativeName>
</protein>
<evidence type="ECO:0000313" key="9">
    <source>
        <dbReference type="Proteomes" id="UP000220102"/>
    </source>
</evidence>
<dbReference type="Proteomes" id="UP000220102">
    <property type="component" value="Unassembled WGS sequence"/>
</dbReference>
<dbReference type="SUPFAM" id="SSF53448">
    <property type="entry name" value="Nucleotide-diphospho-sugar transferases"/>
    <property type="match status" value="1"/>
</dbReference>
<gene>
    <name evidence="7 8" type="primary">ispD</name>
    <name evidence="8" type="ORF">CRI94_13260</name>
</gene>
<keyword evidence="5 7" id="KW-0548">Nucleotidyltransferase</keyword>
<dbReference type="PANTHER" id="PTHR32125:SF4">
    <property type="entry name" value="2-C-METHYL-D-ERYTHRITOL 4-PHOSPHATE CYTIDYLYLTRANSFERASE, CHLOROPLASTIC"/>
    <property type="match status" value="1"/>
</dbReference>
<sequence>MQERRSRQTAVAGAAEGEPDVAVLVPAAGSGTRMGEGTRKQYRELGGDPLLVCTLRVFDQCDAVGHIIVAAPAEDVRRVSDRLQEAGLRKLTAVVEGGASRQGSVRNALRAVPSSVNVVLVHDAVRPFIRAHHVSGVVDAVREHGAASLAVPVVDTLRRQEGKNFGATVDRDGLYRMQTPQGFRRDWLETAHREARTKDVPATDDVELVQRLGHSVRSVEGSAYNVKITTPTDWSLATAIWPRWCEGGMEGEAASSSQ</sequence>
<comment type="caution">
    <text evidence="8">The sequence shown here is derived from an EMBL/GenBank/DDBJ whole genome shotgun (WGS) entry which is preliminary data.</text>
</comment>
<keyword evidence="4 7" id="KW-0808">Transferase</keyword>
<dbReference type="NCBIfam" id="TIGR00453">
    <property type="entry name" value="ispD"/>
    <property type="match status" value="1"/>
</dbReference>
<dbReference type="OrthoDB" id="9806837at2"/>
<dbReference type="InterPro" id="IPR001228">
    <property type="entry name" value="IspD"/>
</dbReference>
<evidence type="ECO:0000256" key="7">
    <source>
        <dbReference type="HAMAP-Rule" id="MF_00108"/>
    </source>
</evidence>
<comment type="pathway">
    <text evidence="2 7">Isoprenoid biosynthesis; isopentenyl diphosphate biosynthesis via DXP pathway; isopentenyl diphosphate from 1-deoxy-D-xylulose 5-phosphate: step 2/6.</text>
</comment>
<dbReference type="EC" id="2.7.7.60" evidence="7"/>
<dbReference type="FunFam" id="3.90.550.10:FF:000003">
    <property type="entry name" value="2-C-methyl-D-erythritol 4-phosphate cytidylyltransferase"/>
    <property type="match status" value="1"/>
</dbReference>
<evidence type="ECO:0000313" key="8">
    <source>
        <dbReference type="EMBL" id="PEN12996.1"/>
    </source>
</evidence>
<feature type="site" description="Positions MEP for the nucleophilic attack" evidence="7">
    <location>
        <position position="227"/>
    </location>
</feature>
<dbReference type="Gene3D" id="3.90.550.10">
    <property type="entry name" value="Spore Coat Polysaccharide Biosynthesis Protein SpsA, Chain A"/>
    <property type="match status" value="1"/>
</dbReference>
<evidence type="ECO:0000256" key="4">
    <source>
        <dbReference type="ARBA" id="ARBA00022679"/>
    </source>
</evidence>
<dbReference type="InterPro" id="IPR029044">
    <property type="entry name" value="Nucleotide-diphossugar_trans"/>
</dbReference>
<proteinExistence type="inferred from homology"/>
<dbReference type="InterPro" id="IPR034683">
    <property type="entry name" value="IspD/TarI"/>
</dbReference>
<evidence type="ECO:0000256" key="6">
    <source>
        <dbReference type="ARBA" id="ARBA00023229"/>
    </source>
</evidence>
<dbReference type="PANTHER" id="PTHR32125">
    <property type="entry name" value="2-C-METHYL-D-ERYTHRITOL 4-PHOSPHATE CYTIDYLYLTRANSFERASE, CHLOROPLASTIC"/>
    <property type="match status" value="1"/>
</dbReference>
<dbReference type="UniPathway" id="UPA00056">
    <property type="reaction ID" value="UER00093"/>
</dbReference>
<feature type="site" description="Transition state stabilizer" evidence="7">
    <location>
        <position position="33"/>
    </location>
</feature>
<evidence type="ECO:0000256" key="3">
    <source>
        <dbReference type="ARBA" id="ARBA00009789"/>
    </source>
</evidence>
<feature type="site" description="Positions MEP for the nucleophilic attack" evidence="7">
    <location>
        <position position="171"/>
    </location>
</feature>
<comment type="similarity">
    <text evidence="3 7">Belongs to the IspD/TarI cytidylyltransferase family. IspD subfamily.</text>
</comment>
<evidence type="ECO:0000256" key="1">
    <source>
        <dbReference type="ARBA" id="ARBA00001282"/>
    </source>
</evidence>
<comment type="catalytic activity">
    <reaction evidence="1 7">
        <text>2-C-methyl-D-erythritol 4-phosphate + CTP + H(+) = 4-CDP-2-C-methyl-D-erythritol + diphosphate</text>
        <dbReference type="Rhea" id="RHEA:13429"/>
        <dbReference type="ChEBI" id="CHEBI:15378"/>
        <dbReference type="ChEBI" id="CHEBI:33019"/>
        <dbReference type="ChEBI" id="CHEBI:37563"/>
        <dbReference type="ChEBI" id="CHEBI:57823"/>
        <dbReference type="ChEBI" id="CHEBI:58262"/>
        <dbReference type="EC" id="2.7.7.60"/>
    </reaction>
</comment>
<feature type="site" description="Transition state stabilizer" evidence="7">
    <location>
        <position position="40"/>
    </location>
</feature>
<comment type="function">
    <text evidence="7">Catalyzes the formation of 4-diphosphocytidyl-2-C-methyl-D-erythritol from CTP and 2-C-methyl-D-erythritol 4-phosphate (MEP).</text>
</comment>
<evidence type="ECO:0000256" key="2">
    <source>
        <dbReference type="ARBA" id="ARBA00004787"/>
    </source>
</evidence>
<dbReference type="CDD" id="cd02516">
    <property type="entry name" value="CDP-ME_synthetase"/>
    <property type="match status" value="1"/>
</dbReference>
<dbReference type="PROSITE" id="PS01295">
    <property type="entry name" value="ISPD"/>
    <property type="match status" value="1"/>
</dbReference>
<reference evidence="8 9" key="1">
    <citation type="submission" date="2017-10" db="EMBL/GenBank/DDBJ databases">
        <title>Draft genome of Longibacter Salinarum.</title>
        <authorList>
            <person name="Goh K.M."/>
            <person name="Shamsir M.S."/>
            <person name="Lim S.W."/>
        </authorList>
    </citation>
    <scope>NUCLEOTIDE SEQUENCE [LARGE SCALE GENOMIC DNA]</scope>
    <source>
        <strain evidence="8 9">KCTC 52045</strain>
    </source>
</reference>
<evidence type="ECO:0000256" key="5">
    <source>
        <dbReference type="ARBA" id="ARBA00022695"/>
    </source>
</evidence>
<dbReference type="GO" id="GO:0019288">
    <property type="term" value="P:isopentenyl diphosphate biosynthetic process, methylerythritol 4-phosphate pathway"/>
    <property type="evidence" value="ECO:0007669"/>
    <property type="project" value="UniProtKB-UniRule"/>
</dbReference>
<dbReference type="GO" id="GO:0050518">
    <property type="term" value="F:2-C-methyl-D-erythritol 4-phosphate cytidylyltransferase activity"/>
    <property type="evidence" value="ECO:0007669"/>
    <property type="project" value="UniProtKB-UniRule"/>
</dbReference>
<dbReference type="InterPro" id="IPR050088">
    <property type="entry name" value="IspD/TarI_cytidylyltransf_bact"/>
</dbReference>
<organism evidence="8 9">
    <name type="scientific">Longibacter salinarum</name>
    <dbReference type="NCBI Taxonomy" id="1850348"/>
    <lineage>
        <taxon>Bacteria</taxon>
        <taxon>Pseudomonadati</taxon>
        <taxon>Rhodothermota</taxon>
        <taxon>Rhodothermia</taxon>
        <taxon>Rhodothermales</taxon>
        <taxon>Salisaetaceae</taxon>
        <taxon>Longibacter</taxon>
    </lineage>
</organism>
<keyword evidence="9" id="KW-1185">Reference proteome</keyword>
<dbReference type="AlphaFoldDB" id="A0A2A8CWH2"/>